<evidence type="ECO:0000256" key="3">
    <source>
        <dbReference type="ARBA" id="ARBA00031870"/>
    </source>
</evidence>
<dbReference type="PANTHER" id="PTHR21600">
    <property type="entry name" value="MITOCHONDRIAL RNA PSEUDOURIDINE SYNTHASE"/>
    <property type="match status" value="1"/>
</dbReference>
<dbReference type="EMBL" id="DVNK01000030">
    <property type="protein sequence ID" value="HIU46464.1"/>
    <property type="molecule type" value="Genomic_DNA"/>
</dbReference>
<dbReference type="GO" id="GO:0003723">
    <property type="term" value="F:RNA binding"/>
    <property type="evidence" value="ECO:0007669"/>
    <property type="project" value="InterPro"/>
</dbReference>
<dbReference type="InterPro" id="IPR020103">
    <property type="entry name" value="PsdUridine_synth_cat_dom_sf"/>
</dbReference>
<evidence type="ECO:0000256" key="1">
    <source>
        <dbReference type="ARBA" id="ARBA00000073"/>
    </source>
</evidence>
<name>A0A9D1LR19_9FIRM</name>
<dbReference type="CDD" id="cd02869">
    <property type="entry name" value="PseudoU_synth_RluA_like"/>
    <property type="match status" value="1"/>
</dbReference>
<dbReference type="GO" id="GO:0009982">
    <property type="term" value="F:pseudouridine synthase activity"/>
    <property type="evidence" value="ECO:0007669"/>
    <property type="project" value="InterPro"/>
</dbReference>
<dbReference type="InterPro" id="IPR050188">
    <property type="entry name" value="RluA_PseudoU_synthase"/>
</dbReference>
<proteinExistence type="inferred from homology"/>
<comment type="caution">
    <text evidence="6">The sequence shown here is derived from an EMBL/GenBank/DDBJ whole genome shotgun (WGS) entry which is preliminary data.</text>
</comment>
<reference evidence="6" key="1">
    <citation type="submission" date="2020-10" db="EMBL/GenBank/DDBJ databases">
        <authorList>
            <person name="Gilroy R."/>
        </authorList>
    </citation>
    <scope>NUCLEOTIDE SEQUENCE</scope>
    <source>
        <strain evidence="6">ChiSxjej2B14-8506</strain>
    </source>
</reference>
<dbReference type="GO" id="GO:0000455">
    <property type="term" value="P:enzyme-directed rRNA pseudouridine synthesis"/>
    <property type="evidence" value="ECO:0007669"/>
    <property type="project" value="TreeGrafter"/>
</dbReference>
<evidence type="ECO:0000256" key="4">
    <source>
        <dbReference type="ARBA" id="ARBA00033164"/>
    </source>
</evidence>
<feature type="domain" description="Pseudouridine synthase RsuA/RluA-like" evidence="5">
    <location>
        <begin position="134"/>
        <end position="282"/>
    </location>
</feature>
<evidence type="ECO:0000259" key="5">
    <source>
        <dbReference type="Pfam" id="PF00849"/>
    </source>
</evidence>
<sequence length="341" mass="37524">MRTLTYEVPSSDDGRQIKYVIRSRLGISHRQLGRLKGCDGMRVNGETVHANRVVRTGDRIELLLEYDGVPDAQPPSEFGAYASGVAHGPTVPADLPDPEAQADERELIARLSPSGSARTRLELAEEIIVYEDSDLLIVDKPAPLPTGASAHKSGLTLELLLCARYGAAWQFRPVNRLDKGTSGLMALAHTAHAHHLMQQQLHTPEFRRVYRAITQGAPVPERGRIELPIGRVPGSAVKRCVTAQGRPCVTHYDTLWSGDGKALVQLELETGRTHQIRVHLAALGCPVYGDFLYGVEEPERLPGRFALHSHVLMCIQPVTNEQLGFTSELPDELTRLLPSRV</sequence>
<gene>
    <name evidence="6" type="ORF">IAC59_04325</name>
</gene>
<dbReference type="SUPFAM" id="SSF55120">
    <property type="entry name" value="Pseudouridine synthase"/>
    <property type="match status" value="1"/>
</dbReference>
<accession>A0A9D1LR19</accession>
<evidence type="ECO:0000313" key="7">
    <source>
        <dbReference type="Proteomes" id="UP000824123"/>
    </source>
</evidence>
<organism evidence="6 7">
    <name type="scientific">Candidatus Fimadaptatus faecigallinarum</name>
    <dbReference type="NCBI Taxonomy" id="2840814"/>
    <lineage>
        <taxon>Bacteria</taxon>
        <taxon>Bacillati</taxon>
        <taxon>Bacillota</taxon>
        <taxon>Clostridia</taxon>
        <taxon>Eubacteriales</taxon>
        <taxon>Candidatus Fimadaptatus</taxon>
    </lineage>
</organism>
<dbReference type="Proteomes" id="UP000824123">
    <property type="component" value="Unassembled WGS sequence"/>
</dbReference>
<dbReference type="AlphaFoldDB" id="A0A9D1LR19"/>
<dbReference type="InterPro" id="IPR006145">
    <property type="entry name" value="PsdUridine_synth_RsuA/RluA"/>
</dbReference>
<protein>
    <recommendedName>
        <fullName evidence="3">RNA pseudouridylate synthase</fullName>
    </recommendedName>
    <alternativeName>
        <fullName evidence="4">RNA-uridine isomerase</fullName>
    </alternativeName>
</protein>
<evidence type="ECO:0000313" key="6">
    <source>
        <dbReference type="EMBL" id="HIU46464.1"/>
    </source>
</evidence>
<comment type="catalytic activity">
    <reaction evidence="1">
        <text>a uridine in RNA = a pseudouridine in RNA</text>
        <dbReference type="Rhea" id="RHEA:48348"/>
        <dbReference type="Rhea" id="RHEA-COMP:12068"/>
        <dbReference type="Rhea" id="RHEA-COMP:12069"/>
        <dbReference type="ChEBI" id="CHEBI:65314"/>
        <dbReference type="ChEBI" id="CHEBI:65315"/>
    </reaction>
</comment>
<dbReference type="PANTHER" id="PTHR21600:SF44">
    <property type="entry name" value="RIBOSOMAL LARGE SUBUNIT PSEUDOURIDINE SYNTHASE D"/>
    <property type="match status" value="1"/>
</dbReference>
<evidence type="ECO:0000256" key="2">
    <source>
        <dbReference type="ARBA" id="ARBA00010876"/>
    </source>
</evidence>
<dbReference type="Gene3D" id="3.30.2350.10">
    <property type="entry name" value="Pseudouridine synthase"/>
    <property type="match status" value="1"/>
</dbReference>
<comment type="similarity">
    <text evidence="2">Belongs to the pseudouridine synthase RluA family.</text>
</comment>
<dbReference type="GO" id="GO:0140098">
    <property type="term" value="F:catalytic activity, acting on RNA"/>
    <property type="evidence" value="ECO:0007669"/>
    <property type="project" value="UniProtKB-ARBA"/>
</dbReference>
<dbReference type="Pfam" id="PF00849">
    <property type="entry name" value="PseudoU_synth_2"/>
    <property type="match status" value="1"/>
</dbReference>
<reference evidence="6" key="2">
    <citation type="journal article" date="2021" name="PeerJ">
        <title>Extensive microbial diversity within the chicken gut microbiome revealed by metagenomics and culture.</title>
        <authorList>
            <person name="Gilroy R."/>
            <person name="Ravi A."/>
            <person name="Getino M."/>
            <person name="Pursley I."/>
            <person name="Horton D.L."/>
            <person name="Alikhan N.F."/>
            <person name="Baker D."/>
            <person name="Gharbi K."/>
            <person name="Hall N."/>
            <person name="Watson M."/>
            <person name="Adriaenssens E.M."/>
            <person name="Foster-Nyarko E."/>
            <person name="Jarju S."/>
            <person name="Secka A."/>
            <person name="Antonio M."/>
            <person name="Oren A."/>
            <person name="Chaudhuri R.R."/>
            <person name="La Ragione R."/>
            <person name="Hildebrand F."/>
            <person name="Pallen M.J."/>
        </authorList>
    </citation>
    <scope>NUCLEOTIDE SEQUENCE</scope>
    <source>
        <strain evidence="6">ChiSxjej2B14-8506</strain>
    </source>
</reference>